<accession>A0A1E3X9V1</accession>
<proteinExistence type="predicted"/>
<evidence type="ECO:0000256" key="1">
    <source>
        <dbReference type="PROSITE-ProRule" id="PRU01076"/>
    </source>
</evidence>
<keyword evidence="1" id="KW-0238">DNA-binding</keyword>
<dbReference type="Gene3D" id="2.10.260.10">
    <property type="match status" value="1"/>
</dbReference>
<dbReference type="EMBL" id="MAYW01000066">
    <property type="protein sequence ID" value="ODS32359.1"/>
    <property type="molecule type" value="Genomic_DNA"/>
</dbReference>
<gene>
    <name evidence="3" type="ORF">SCARUB_02510</name>
</gene>
<dbReference type="SMART" id="SM00966">
    <property type="entry name" value="SpoVT_AbrB"/>
    <property type="match status" value="1"/>
</dbReference>
<dbReference type="InterPro" id="IPR007159">
    <property type="entry name" value="SpoVT-AbrB_dom"/>
</dbReference>
<dbReference type="SUPFAM" id="SSF89447">
    <property type="entry name" value="AbrB/MazE/MraZ-like"/>
    <property type="match status" value="1"/>
</dbReference>
<dbReference type="AlphaFoldDB" id="A0A1E3X9V1"/>
<evidence type="ECO:0000313" key="3">
    <source>
        <dbReference type="EMBL" id="ODS32359.1"/>
    </source>
</evidence>
<dbReference type="GO" id="GO:0003677">
    <property type="term" value="F:DNA binding"/>
    <property type="evidence" value="ECO:0007669"/>
    <property type="project" value="UniProtKB-UniRule"/>
</dbReference>
<dbReference type="Pfam" id="PF04014">
    <property type="entry name" value="MazE_antitoxin"/>
    <property type="match status" value="1"/>
</dbReference>
<evidence type="ECO:0000259" key="2">
    <source>
        <dbReference type="PROSITE" id="PS51740"/>
    </source>
</evidence>
<dbReference type="InterPro" id="IPR037914">
    <property type="entry name" value="SpoVT-AbrB_sf"/>
</dbReference>
<name>A0A1E3X9V1_9BACT</name>
<reference evidence="3 4" key="1">
    <citation type="submission" date="2016-07" db="EMBL/GenBank/DDBJ databases">
        <title>Draft genome of Scalindua rubra, obtained from a brine-seawater interface in the Red Sea, sheds light on salt adaptation in anammox bacteria.</title>
        <authorList>
            <person name="Speth D.R."/>
            <person name="Lagkouvardos I."/>
            <person name="Wang Y."/>
            <person name="Qian P.-Y."/>
            <person name="Dutilh B.E."/>
            <person name="Jetten M.S."/>
        </authorList>
    </citation>
    <scope>NUCLEOTIDE SEQUENCE [LARGE SCALE GENOMIC DNA]</scope>
    <source>
        <strain evidence="3">BSI-1</strain>
    </source>
</reference>
<comment type="caution">
    <text evidence="3">The sequence shown here is derived from an EMBL/GenBank/DDBJ whole genome shotgun (WGS) entry which is preliminary data.</text>
</comment>
<evidence type="ECO:0000313" key="4">
    <source>
        <dbReference type="Proteomes" id="UP000094056"/>
    </source>
</evidence>
<sequence>MVVTAKITSKGQITLPKELRKLLNVHAGNVVVFEKEDDKVVIKAARTLKEFKGCLKNKGKVASFNDIRKEAKEHIGKKVAQSGRTKKAVIDTWISEFARDRGIKYIYTFDKKHFKGIDGIVISSP</sequence>
<organism evidence="3 4">
    <name type="scientific">Candidatus Scalindua rubra</name>
    <dbReference type="NCBI Taxonomy" id="1872076"/>
    <lineage>
        <taxon>Bacteria</taxon>
        <taxon>Pseudomonadati</taxon>
        <taxon>Planctomycetota</taxon>
        <taxon>Candidatus Brocadiia</taxon>
        <taxon>Candidatus Brocadiales</taxon>
        <taxon>Candidatus Scalinduaceae</taxon>
        <taxon>Candidatus Scalindua</taxon>
    </lineage>
</organism>
<protein>
    <submittedName>
        <fullName evidence="3">Regulators of stationary/sporulationexpression</fullName>
    </submittedName>
</protein>
<dbReference type="Proteomes" id="UP000094056">
    <property type="component" value="Unassembled WGS sequence"/>
</dbReference>
<dbReference type="NCBIfam" id="TIGR01439">
    <property type="entry name" value="lp_hng_hel_AbrB"/>
    <property type="match status" value="1"/>
</dbReference>
<dbReference type="PROSITE" id="PS51740">
    <property type="entry name" value="SPOVT_ABRB"/>
    <property type="match status" value="1"/>
</dbReference>
<feature type="domain" description="SpoVT-AbrB" evidence="2">
    <location>
        <begin position="2"/>
        <end position="47"/>
    </location>
</feature>